<dbReference type="GO" id="GO:0055052">
    <property type="term" value="C:ATP-binding cassette (ABC) transporter complex, substrate-binding subunit-containing"/>
    <property type="evidence" value="ECO:0007669"/>
    <property type="project" value="TreeGrafter"/>
</dbReference>
<proteinExistence type="inferred from homology"/>
<protein>
    <submittedName>
        <fullName evidence="5">Extracellular solute-binding protein</fullName>
    </submittedName>
</protein>
<feature type="signal peptide" evidence="4">
    <location>
        <begin position="1"/>
        <end position="21"/>
    </location>
</feature>
<dbReference type="SUPFAM" id="SSF53850">
    <property type="entry name" value="Periplasmic binding protein-like II"/>
    <property type="match status" value="1"/>
</dbReference>
<dbReference type="Pfam" id="PF01547">
    <property type="entry name" value="SBP_bac_1"/>
    <property type="match status" value="1"/>
</dbReference>
<dbReference type="EMBL" id="CP049889">
    <property type="protein sequence ID" value="QIK51255.1"/>
    <property type="molecule type" value="Genomic_DNA"/>
</dbReference>
<name>A0A6G7WG36_9LACT</name>
<dbReference type="GeneID" id="94552388"/>
<keyword evidence="3 4" id="KW-0732">Signal</keyword>
<keyword evidence="6" id="KW-1185">Reference proteome</keyword>
<dbReference type="KEGG" id="jpo:G7058_03790"/>
<reference evidence="5 6" key="1">
    <citation type="journal article" date="2017" name="Int. J. Syst. Evol. Microbiol.">
        <title>Jeotgalibaca porci sp. nov. and Jeotgalibaca arthritidis sp. nov., isolated from pigs, and emended description of the genus Jeotgalibaca.</title>
        <authorList>
            <person name="Zamora L."/>
            <person name="Perez-Sancho M."/>
            <person name="Dominguez L."/>
            <person name="Fernandez-Garayzabal J.F."/>
            <person name="Vela A.I."/>
        </authorList>
    </citation>
    <scope>NUCLEOTIDE SEQUENCE [LARGE SCALE GENOMIC DNA]</scope>
    <source>
        <strain evidence="5 6">CCUG 69148</strain>
    </source>
</reference>
<feature type="chain" id="PRO_5026297493" evidence="4">
    <location>
        <begin position="22"/>
        <end position="418"/>
    </location>
</feature>
<evidence type="ECO:0000256" key="4">
    <source>
        <dbReference type="SAM" id="SignalP"/>
    </source>
</evidence>
<dbReference type="AlphaFoldDB" id="A0A6G7WG36"/>
<evidence type="ECO:0000256" key="3">
    <source>
        <dbReference type="ARBA" id="ARBA00022729"/>
    </source>
</evidence>
<dbReference type="CDD" id="cd14747">
    <property type="entry name" value="PBP2_MalE"/>
    <property type="match status" value="1"/>
</dbReference>
<dbReference type="Gene3D" id="3.40.190.10">
    <property type="entry name" value="Periplasmic binding protein-like II"/>
    <property type="match status" value="2"/>
</dbReference>
<sequence length="418" mass="45759">MAIFKKMLLGSLSLATIGLLAACGNEGETDGSGTGSDSSETVTFWFMGDGNEQVQPILDAFTDETGIAVNVQSIPWSAAHDRLLTSVASGEGPDVVQMGTTWMAEFVDAGALMDISEYTESSEDLKPENFFEGNVATTQIDGATYAIPWYTETRALYYRTDLLEEVGYPEAPQTWDELKDAATKLSERGDNMYGFNVDSADQTFAMMFARQNGSELLNENNEPQFTEPEFTQAMEYLNGFIQDGAAPGQDLGLDISQTFGGEGIVPMFISGPWMISIINENAPDIEGNWATAVLPEGPENNLSNTGGANLAIWNSTENVDNAVLLLEFMSKPENQLQFLETSSSLPANMEAWEDEALSNELITTFGEQLENSEHMPLLPEWEQIAQSFLTYWEQITVGGADVAEQMETFNEEATNVLN</sequence>
<dbReference type="Proteomes" id="UP000501830">
    <property type="component" value="Chromosome"/>
</dbReference>
<gene>
    <name evidence="5" type="ORF">G7058_03790</name>
</gene>
<accession>A0A6G7WG36</accession>
<dbReference type="GO" id="GO:0015768">
    <property type="term" value="P:maltose transport"/>
    <property type="evidence" value="ECO:0007669"/>
    <property type="project" value="TreeGrafter"/>
</dbReference>
<keyword evidence="2" id="KW-0813">Transport</keyword>
<comment type="similarity">
    <text evidence="1">Belongs to the bacterial solute-binding protein 1 family.</text>
</comment>
<dbReference type="RefSeq" id="WP_166062308.1">
    <property type="nucleotide sequence ID" value="NZ_CP049889.1"/>
</dbReference>
<dbReference type="PROSITE" id="PS51257">
    <property type="entry name" value="PROKAR_LIPOPROTEIN"/>
    <property type="match status" value="1"/>
</dbReference>
<dbReference type="PANTHER" id="PTHR30061">
    <property type="entry name" value="MALTOSE-BINDING PERIPLASMIC PROTEIN"/>
    <property type="match status" value="1"/>
</dbReference>
<organism evidence="5 6">
    <name type="scientific">Jeotgalibaca porci</name>
    <dbReference type="NCBI Taxonomy" id="1868793"/>
    <lineage>
        <taxon>Bacteria</taxon>
        <taxon>Bacillati</taxon>
        <taxon>Bacillota</taxon>
        <taxon>Bacilli</taxon>
        <taxon>Lactobacillales</taxon>
        <taxon>Carnobacteriaceae</taxon>
        <taxon>Jeotgalibaca</taxon>
    </lineage>
</organism>
<evidence type="ECO:0000256" key="2">
    <source>
        <dbReference type="ARBA" id="ARBA00022448"/>
    </source>
</evidence>
<evidence type="ECO:0000313" key="6">
    <source>
        <dbReference type="Proteomes" id="UP000501830"/>
    </source>
</evidence>
<dbReference type="GO" id="GO:0042956">
    <property type="term" value="P:maltodextrin transmembrane transport"/>
    <property type="evidence" value="ECO:0007669"/>
    <property type="project" value="TreeGrafter"/>
</dbReference>
<evidence type="ECO:0000256" key="1">
    <source>
        <dbReference type="ARBA" id="ARBA00008520"/>
    </source>
</evidence>
<evidence type="ECO:0000313" key="5">
    <source>
        <dbReference type="EMBL" id="QIK51255.1"/>
    </source>
</evidence>
<dbReference type="InterPro" id="IPR006059">
    <property type="entry name" value="SBP"/>
</dbReference>
<dbReference type="GO" id="GO:1901982">
    <property type="term" value="F:maltose binding"/>
    <property type="evidence" value="ECO:0007669"/>
    <property type="project" value="TreeGrafter"/>
</dbReference>
<dbReference type="PANTHER" id="PTHR30061:SF50">
    <property type="entry name" value="MALTOSE_MALTODEXTRIN-BINDING PERIPLASMIC PROTEIN"/>
    <property type="match status" value="1"/>
</dbReference>